<proteinExistence type="inferred from homology"/>
<evidence type="ECO:0000256" key="2">
    <source>
        <dbReference type="ARBA" id="ARBA00006679"/>
    </source>
</evidence>
<feature type="transmembrane region" description="Helical" evidence="7">
    <location>
        <begin position="65"/>
        <end position="91"/>
    </location>
</feature>
<sequence length="140" mass="14563">MEDFGLLIIRVVVGLYYAAHGSQKLFGLFGGGGPAGTGAFFEQLGLKPGKTMALMAGLTELAGGILFLLGLLTPLAAIFIIIPMIVAILKVHGKNGLFSDKGGIEYNLVLIAVALGIAMTGPGDFSLDAAMDLSYWEDSD</sequence>
<gene>
    <name evidence="8" type="ORF">D0469_14365</name>
</gene>
<dbReference type="RefSeq" id="WP_117327436.1">
    <property type="nucleotide sequence ID" value="NZ_QVTE01000041.1"/>
</dbReference>
<dbReference type="InterPro" id="IPR032808">
    <property type="entry name" value="DoxX"/>
</dbReference>
<evidence type="ECO:0000256" key="5">
    <source>
        <dbReference type="ARBA" id="ARBA00022989"/>
    </source>
</evidence>
<comment type="similarity">
    <text evidence="2">Belongs to the DoxX family.</text>
</comment>
<organism evidence="8 9">
    <name type="scientific">Peribacillus saganii</name>
    <dbReference type="NCBI Taxonomy" id="2303992"/>
    <lineage>
        <taxon>Bacteria</taxon>
        <taxon>Bacillati</taxon>
        <taxon>Bacillota</taxon>
        <taxon>Bacilli</taxon>
        <taxon>Bacillales</taxon>
        <taxon>Bacillaceae</taxon>
        <taxon>Peribacillus</taxon>
    </lineage>
</organism>
<reference evidence="8 9" key="1">
    <citation type="submission" date="2018-08" db="EMBL/GenBank/DDBJ databases">
        <title>Bacillus chawlae sp. nov., Bacillus glennii sp. nov., and Bacillus saganii sp. nov. Isolated from the Vehicle Assembly Building at Kennedy Space Center where the Viking Spacecraft were Assembled.</title>
        <authorList>
            <person name="Seuylemezian A."/>
            <person name="Vaishampayan P."/>
        </authorList>
    </citation>
    <scope>NUCLEOTIDE SEQUENCE [LARGE SCALE GENOMIC DNA]</scope>
    <source>
        <strain evidence="8 9">V47-23a</strain>
    </source>
</reference>
<evidence type="ECO:0000256" key="4">
    <source>
        <dbReference type="ARBA" id="ARBA00022692"/>
    </source>
</evidence>
<dbReference type="AlphaFoldDB" id="A0A372LL83"/>
<evidence type="ECO:0000256" key="6">
    <source>
        <dbReference type="ARBA" id="ARBA00023136"/>
    </source>
</evidence>
<keyword evidence="3" id="KW-1003">Cell membrane</keyword>
<evidence type="ECO:0000256" key="1">
    <source>
        <dbReference type="ARBA" id="ARBA00004651"/>
    </source>
</evidence>
<comment type="caution">
    <text evidence="8">The sequence shown here is derived from an EMBL/GenBank/DDBJ whole genome shotgun (WGS) entry which is preliminary data.</text>
</comment>
<feature type="transmembrane region" description="Helical" evidence="7">
    <location>
        <begin position="103"/>
        <end position="121"/>
    </location>
</feature>
<name>A0A372LL83_9BACI</name>
<dbReference type="EMBL" id="QVTE01000041">
    <property type="protein sequence ID" value="RFU67590.1"/>
    <property type="molecule type" value="Genomic_DNA"/>
</dbReference>
<dbReference type="Pfam" id="PF07681">
    <property type="entry name" value="DoxX"/>
    <property type="match status" value="1"/>
</dbReference>
<keyword evidence="6 7" id="KW-0472">Membrane</keyword>
<evidence type="ECO:0000256" key="7">
    <source>
        <dbReference type="SAM" id="Phobius"/>
    </source>
</evidence>
<dbReference type="PANTHER" id="PTHR33452:SF10">
    <property type="entry name" value="OXIDOREDUCTASE MHQP-RELATED"/>
    <property type="match status" value="1"/>
</dbReference>
<accession>A0A372LL83</accession>
<keyword evidence="9" id="KW-1185">Reference proteome</keyword>
<keyword evidence="5 7" id="KW-1133">Transmembrane helix</keyword>
<evidence type="ECO:0000313" key="9">
    <source>
        <dbReference type="Proteomes" id="UP000264541"/>
    </source>
</evidence>
<evidence type="ECO:0000256" key="3">
    <source>
        <dbReference type="ARBA" id="ARBA00022475"/>
    </source>
</evidence>
<comment type="subcellular location">
    <subcellularLocation>
        <location evidence="1">Cell membrane</location>
        <topology evidence="1">Multi-pass membrane protein</topology>
    </subcellularLocation>
</comment>
<dbReference type="Proteomes" id="UP000264541">
    <property type="component" value="Unassembled WGS sequence"/>
</dbReference>
<evidence type="ECO:0000313" key="8">
    <source>
        <dbReference type="EMBL" id="RFU67590.1"/>
    </source>
</evidence>
<dbReference type="PANTHER" id="PTHR33452">
    <property type="entry name" value="OXIDOREDUCTASE CATD-RELATED"/>
    <property type="match status" value="1"/>
</dbReference>
<dbReference type="GO" id="GO:0005886">
    <property type="term" value="C:plasma membrane"/>
    <property type="evidence" value="ECO:0007669"/>
    <property type="project" value="UniProtKB-SubCell"/>
</dbReference>
<protein>
    <submittedName>
        <fullName evidence="8">DoxX family protein</fullName>
    </submittedName>
</protein>
<dbReference type="InterPro" id="IPR051907">
    <property type="entry name" value="DoxX-like_oxidoreductase"/>
</dbReference>
<dbReference type="OrthoDB" id="346004at2"/>
<keyword evidence="4 7" id="KW-0812">Transmembrane</keyword>